<reference evidence="1" key="3">
    <citation type="submission" date="2025-09" db="UniProtKB">
        <authorList>
            <consortium name="Ensembl"/>
        </authorList>
    </citation>
    <scope>IDENTIFICATION</scope>
</reference>
<dbReference type="InParanoid" id="A0A669BPD1"/>
<reference evidence="1" key="2">
    <citation type="submission" date="2025-08" db="UniProtKB">
        <authorList>
            <consortium name="Ensembl"/>
        </authorList>
    </citation>
    <scope>IDENTIFICATION</scope>
</reference>
<dbReference type="InterPro" id="IPR013783">
    <property type="entry name" value="Ig-like_fold"/>
</dbReference>
<organism evidence="1 2">
    <name type="scientific">Oreochromis niloticus</name>
    <name type="common">Nile tilapia</name>
    <name type="synonym">Tilapia nilotica</name>
    <dbReference type="NCBI Taxonomy" id="8128"/>
    <lineage>
        <taxon>Eukaryota</taxon>
        <taxon>Metazoa</taxon>
        <taxon>Chordata</taxon>
        <taxon>Craniata</taxon>
        <taxon>Vertebrata</taxon>
        <taxon>Euteleostomi</taxon>
        <taxon>Actinopterygii</taxon>
        <taxon>Neopterygii</taxon>
        <taxon>Teleostei</taxon>
        <taxon>Neoteleostei</taxon>
        <taxon>Acanthomorphata</taxon>
        <taxon>Ovalentaria</taxon>
        <taxon>Cichlomorphae</taxon>
        <taxon>Cichliformes</taxon>
        <taxon>Cichlidae</taxon>
        <taxon>African cichlids</taxon>
        <taxon>Pseudocrenilabrinae</taxon>
        <taxon>Oreochromini</taxon>
        <taxon>Oreochromis</taxon>
    </lineage>
</organism>
<dbReference type="SUPFAM" id="SSF48726">
    <property type="entry name" value="Immunoglobulin"/>
    <property type="match status" value="1"/>
</dbReference>
<accession>A0A669BPD1</accession>
<proteinExistence type="predicted"/>
<sequence>NHYYYHYITKSQAARLSLHSNCSLSINNITAEDAGLYSCRPEGDDDQDTNVYLNILTSEYLDFHISISVSDTVH</sequence>
<keyword evidence="2" id="KW-1185">Reference proteome</keyword>
<dbReference type="InterPro" id="IPR036179">
    <property type="entry name" value="Ig-like_dom_sf"/>
</dbReference>
<evidence type="ECO:0000313" key="2">
    <source>
        <dbReference type="Proteomes" id="UP000005207"/>
    </source>
</evidence>
<dbReference type="Proteomes" id="UP000005207">
    <property type="component" value="Linkage group LG15"/>
</dbReference>
<evidence type="ECO:0008006" key="3">
    <source>
        <dbReference type="Google" id="ProtNLM"/>
    </source>
</evidence>
<dbReference type="Ensembl" id="ENSONIT00000036675.1">
    <property type="protein sequence ID" value="ENSONIP00000037387.1"/>
    <property type="gene ID" value="ENSONIG00000031478.1"/>
</dbReference>
<protein>
    <recommendedName>
        <fullName evidence="3">Ig-like domain-containing protein</fullName>
    </recommendedName>
</protein>
<dbReference type="AlphaFoldDB" id="A0A669BPD1"/>
<dbReference type="GeneTree" id="ENSGT01080000257598"/>
<dbReference type="OMA" id="EYLDFHI"/>
<dbReference type="Gene3D" id="2.60.40.10">
    <property type="entry name" value="Immunoglobulins"/>
    <property type="match status" value="1"/>
</dbReference>
<evidence type="ECO:0000313" key="1">
    <source>
        <dbReference type="Ensembl" id="ENSONIP00000037387.1"/>
    </source>
</evidence>
<name>A0A669BPD1_ORENI</name>
<reference evidence="2" key="1">
    <citation type="submission" date="2012-01" db="EMBL/GenBank/DDBJ databases">
        <title>The Genome Sequence of Oreochromis niloticus (Nile Tilapia).</title>
        <authorList>
            <consortium name="Broad Institute Genome Assembly Team"/>
            <consortium name="Broad Institute Sequencing Platform"/>
            <person name="Di Palma F."/>
            <person name="Johnson J."/>
            <person name="Lander E.S."/>
            <person name="Lindblad-Toh K."/>
        </authorList>
    </citation>
    <scope>NUCLEOTIDE SEQUENCE [LARGE SCALE GENOMIC DNA]</scope>
</reference>